<dbReference type="SUPFAM" id="SSF51182">
    <property type="entry name" value="RmlC-like cupins"/>
    <property type="match status" value="1"/>
</dbReference>
<dbReference type="InterPro" id="IPR014710">
    <property type="entry name" value="RmlC-like_jellyroll"/>
</dbReference>
<reference evidence="3 4" key="1">
    <citation type="submission" date="2017-05" db="EMBL/GenBank/DDBJ databases">
        <title>Full genome sequence of Pseudorhodoplanes sinuspersici.</title>
        <authorList>
            <person name="Dastgheib S.M.M."/>
            <person name="Shavandi M."/>
            <person name="Tirandaz H."/>
        </authorList>
    </citation>
    <scope>NUCLEOTIDE SEQUENCE [LARGE SCALE GENOMIC DNA]</scope>
    <source>
        <strain evidence="3 4">RIPI110</strain>
    </source>
</reference>
<evidence type="ECO:0000256" key="1">
    <source>
        <dbReference type="SAM" id="MobiDB-lite"/>
    </source>
</evidence>
<evidence type="ECO:0000256" key="2">
    <source>
        <dbReference type="SAM" id="SignalP"/>
    </source>
</evidence>
<dbReference type="KEGG" id="psin:CAK95_25610"/>
<evidence type="ECO:0000313" key="3">
    <source>
        <dbReference type="EMBL" id="ARQ02099.1"/>
    </source>
</evidence>
<organism evidence="3 4">
    <name type="scientific">Pseudorhodoplanes sinuspersici</name>
    <dbReference type="NCBI Taxonomy" id="1235591"/>
    <lineage>
        <taxon>Bacteria</taxon>
        <taxon>Pseudomonadati</taxon>
        <taxon>Pseudomonadota</taxon>
        <taxon>Alphaproteobacteria</taxon>
        <taxon>Hyphomicrobiales</taxon>
        <taxon>Pseudorhodoplanes</taxon>
    </lineage>
</organism>
<keyword evidence="2" id="KW-0732">Signal</keyword>
<feature type="region of interest" description="Disordered" evidence="1">
    <location>
        <begin position="112"/>
        <end position="139"/>
    </location>
</feature>
<dbReference type="STRING" id="1235591.CAK95_25610"/>
<gene>
    <name evidence="3" type="ORF">CAK95_25610</name>
</gene>
<proteinExistence type="predicted"/>
<dbReference type="Proteomes" id="UP000194137">
    <property type="component" value="Chromosome"/>
</dbReference>
<feature type="signal peptide" evidence="2">
    <location>
        <begin position="1"/>
        <end position="20"/>
    </location>
</feature>
<accession>A0A1W6ZXF9</accession>
<dbReference type="AlphaFoldDB" id="A0A1W6ZXF9"/>
<dbReference type="InterPro" id="IPR011051">
    <property type="entry name" value="RmlC_Cupin_sf"/>
</dbReference>
<dbReference type="Gene3D" id="2.60.120.10">
    <property type="entry name" value="Jelly Rolls"/>
    <property type="match status" value="1"/>
</dbReference>
<evidence type="ECO:0008006" key="5">
    <source>
        <dbReference type="Google" id="ProtNLM"/>
    </source>
</evidence>
<name>A0A1W6ZXF9_9HYPH</name>
<sequence length="139" mass="14775">MKPAVLAIALTILPASVAFAQNQPSRALLENDQIRVRELRLAPGAKQPAEARPNTFLYALTDGSLVFTPPGRTAYELTFKAGEALWIPSQETATANEGDKEVRALVVEIRGRPPAAAAKKGRPSKAGKKSSKKGGATKK</sequence>
<evidence type="ECO:0000313" key="4">
    <source>
        <dbReference type="Proteomes" id="UP000194137"/>
    </source>
</evidence>
<feature type="chain" id="PRO_5012800406" description="Cupin 2 conserved barrel domain-containing protein" evidence="2">
    <location>
        <begin position="21"/>
        <end position="139"/>
    </location>
</feature>
<dbReference type="EMBL" id="CP021112">
    <property type="protein sequence ID" value="ARQ02099.1"/>
    <property type="molecule type" value="Genomic_DNA"/>
</dbReference>
<protein>
    <recommendedName>
        <fullName evidence="5">Cupin 2 conserved barrel domain-containing protein</fullName>
    </recommendedName>
</protein>
<feature type="compositionally biased region" description="Basic residues" evidence="1">
    <location>
        <begin position="119"/>
        <end position="139"/>
    </location>
</feature>
<keyword evidence="4" id="KW-1185">Reference proteome</keyword>